<keyword evidence="2" id="KW-1133">Transmembrane helix</keyword>
<keyword evidence="4" id="KW-1185">Reference proteome</keyword>
<evidence type="ECO:0000313" key="3">
    <source>
        <dbReference type="EMBL" id="KAK3758178.1"/>
    </source>
</evidence>
<feature type="region of interest" description="Disordered" evidence="1">
    <location>
        <begin position="215"/>
        <end position="240"/>
    </location>
</feature>
<feature type="transmembrane region" description="Helical" evidence="2">
    <location>
        <begin position="80"/>
        <end position="99"/>
    </location>
</feature>
<reference evidence="3" key="1">
    <citation type="journal article" date="2023" name="G3 (Bethesda)">
        <title>A reference genome for the long-term kleptoplast-retaining sea slug Elysia crispata morphotype clarki.</title>
        <authorList>
            <person name="Eastman K.E."/>
            <person name="Pendleton A.L."/>
            <person name="Shaikh M.A."/>
            <person name="Suttiyut T."/>
            <person name="Ogas R."/>
            <person name="Tomko P."/>
            <person name="Gavelis G."/>
            <person name="Widhalm J.R."/>
            <person name="Wisecaver J.H."/>
        </authorList>
    </citation>
    <scope>NUCLEOTIDE SEQUENCE</scope>
    <source>
        <strain evidence="3">ECLA1</strain>
    </source>
</reference>
<dbReference type="EMBL" id="JAWDGP010005296">
    <property type="protein sequence ID" value="KAK3758178.1"/>
    <property type="molecule type" value="Genomic_DNA"/>
</dbReference>
<keyword evidence="2" id="KW-0472">Membrane</keyword>
<evidence type="ECO:0000256" key="1">
    <source>
        <dbReference type="SAM" id="MobiDB-lite"/>
    </source>
</evidence>
<feature type="transmembrane region" description="Helical" evidence="2">
    <location>
        <begin position="40"/>
        <end position="60"/>
    </location>
</feature>
<dbReference type="Proteomes" id="UP001283361">
    <property type="component" value="Unassembled WGS sequence"/>
</dbReference>
<dbReference type="AlphaFoldDB" id="A0AAE0YW24"/>
<name>A0AAE0YW24_9GAST</name>
<feature type="compositionally biased region" description="Basic and acidic residues" evidence="1">
    <location>
        <begin position="228"/>
        <end position="240"/>
    </location>
</feature>
<sequence length="240" mass="27186">MQGKAPPIMHTVIRWRRPSEIESSRYPAGDNPCNHLLGNALCYIVSGSILLVVGVIITSLTFQNLDGTDSENKERYAGPVLIAAGVLVMARGALSRLWPQRRTLSARRRSLIRRYIREIYSRPIFALEDRPSCSLCDLEVSDLYHISSASRSRLYNDDPPSYELVTSQEYLYGENYVHAYTNPANDIEEDNLDFRQPSDEECPVRIVITSAAEEVQAEETVPPPSYDEYIKSEHMKTTTL</sequence>
<evidence type="ECO:0000256" key="2">
    <source>
        <dbReference type="SAM" id="Phobius"/>
    </source>
</evidence>
<comment type="caution">
    <text evidence="3">The sequence shown here is derived from an EMBL/GenBank/DDBJ whole genome shotgun (WGS) entry which is preliminary data.</text>
</comment>
<accession>A0AAE0YW24</accession>
<protein>
    <submittedName>
        <fullName evidence="3">Uncharacterized protein</fullName>
    </submittedName>
</protein>
<keyword evidence="2" id="KW-0812">Transmembrane</keyword>
<evidence type="ECO:0000313" key="4">
    <source>
        <dbReference type="Proteomes" id="UP001283361"/>
    </source>
</evidence>
<gene>
    <name evidence="3" type="ORF">RRG08_027810</name>
</gene>
<proteinExistence type="predicted"/>
<organism evidence="3 4">
    <name type="scientific">Elysia crispata</name>
    <name type="common">lettuce slug</name>
    <dbReference type="NCBI Taxonomy" id="231223"/>
    <lineage>
        <taxon>Eukaryota</taxon>
        <taxon>Metazoa</taxon>
        <taxon>Spiralia</taxon>
        <taxon>Lophotrochozoa</taxon>
        <taxon>Mollusca</taxon>
        <taxon>Gastropoda</taxon>
        <taxon>Heterobranchia</taxon>
        <taxon>Euthyneura</taxon>
        <taxon>Panpulmonata</taxon>
        <taxon>Sacoglossa</taxon>
        <taxon>Placobranchoidea</taxon>
        <taxon>Plakobranchidae</taxon>
        <taxon>Elysia</taxon>
    </lineage>
</organism>